<feature type="domain" description="BTB" evidence="1">
    <location>
        <begin position="18"/>
        <end position="85"/>
    </location>
</feature>
<evidence type="ECO:0000313" key="2">
    <source>
        <dbReference type="EMBL" id="GIX85981.1"/>
    </source>
</evidence>
<protein>
    <submittedName>
        <fullName evidence="2">Speckle-type POZ protein</fullName>
    </submittedName>
</protein>
<dbReference type="InterPro" id="IPR011333">
    <property type="entry name" value="SKP1/BTB/POZ_sf"/>
</dbReference>
<dbReference type="InterPro" id="IPR000210">
    <property type="entry name" value="BTB/POZ_dom"/>
</dbReference>
<dbReference type="PANTHER" id="PTHR24413">
    <property type="entry name" value="SPECKLE-TYPE POZ PROTEIN"/>
    <property type="match status" value="1"/>
</dbReference>
<dbReference type="SUPFAM" id="SSF54695">
    <property type="entry name" value="POZ domain"/>
    <property type="match status" value="1"/>
</dbReference>
<dbReference type="Pfam" id="PF00651">
    <property type="entry name" value="BTB"/>
    <property type="match status" value="1"/>
</dbReference>
<dbReference type="Gene3D" id="1.25.40.420">
    <property type="match status" value="1"/>
</dbReference>
<reference evidence="2 3" key="1">
    <citation type="submission" date="2021-06" db="EMBL/GenBank/DDBJ databases">
        <title>Caerostris extrusa draft genome.</title>
        <authorList>
            <person name="Kono N."/>
            <person name="Arakawa K."/>
        </authorList>
    </citation>
    <scope>NUCLEOTIDE SEQUENCE [LARGE SCALE GENOMIC DNA]</scope>
</reference>
<keyword evidence="3" id="KW-1185">Reference proteome</keyword>
<dbReference type="EMBL" id="BPLR01021108">
    <property type="protein sequence ID" value="GIX85981.1"/>
    <property type="molecule type" value="Genomic_DNA"/>
</dbReference>
<comment type="caution">
    <text evidence="2">The sequence shown here is derived from an EMBL/GenBank/DDBJ whole genome shotgun (WGS) entry which is preliminary data.</text>
</comment>
<dbReference type="AlphaFoldDB" id="A0AAV4NMJ1"/>
<accession>A0AAV4NMJ1</accession>
<proteinExistence type="predicted"/>
<dbReference type="SMART" id="SM00225">
    <property type="entry name" value="BTB"/>
    <property type="match status" value="1"/>
</dbReference>
<evidence type="ECO:0000313" key="3">
    <source>
        <dbReference type="Proteomes" id="UP001054945"/>
    </source>
</evidence>
<evidence type="ECO:0000259" key="1">
    <source>
        <dbReference type="PROSITE" id="PS50097"/>
    </source>
</evidence>
<dbReference type="Gene3D" id="3.30.710.10">
    <property type="entry name" value="Potassium Channel Kv1.1, Chain A"/>
    <property type="match status" value="1"/>
</dbReference>
<dbReference type="Proteomes" id="UP001054945">
    <property type="component" value="Unassembled WGS sequence"/>
</dbReference>
<dbReference type="FunFam" id="3.30.710.10:FF:000159">
    <property type="entry name" value="Speckle-type POZ protein B"/>
    <property type="match status" value="1"/>
</dbReference>
<organism evidence="2 3">
    <name type="scientific">Caerostris extrusa</name>
    <name type="common">Bark spider</name>
    <name type="synonym">Caerostris bankana</name>
    <dbReference type="NCBI Taxonomy" id="172846"/>
    <lineage>
        <taxon>Eukaryota</taxon>
        <taxon>Metazoa</taxon>
        <taxon>Ecdysozoa</taxon>
        <taxon>Arthropoda</taxon>
        <taxon>Chelicerata</taxon>
        <taxon>Arachnida</taxon>
        <taxon>Araneae</taxon>
        <taxon>Araneomorphae</taxon>
        <taxon>Entelegynae</taxon>
        <taxon>Araneoidea</taxon>
        <taxon>Araneidae</taxon>
        <taxon>Caerostris</taxon>
    </lineage>
</organism>
<dbReference type="PROSITE" id="PS50097">
    <property type="entry name" value="BTB"/>
    <property type="match status" value="1"/>
</dbReference>
<sequence>MKDLKCDLESLYTESINCDVNLRVETEIIPVHKAILSARSPVFRAMFSHDIKENASGFIDINDMDMKTLRLVLMYMYTNTLQDLDGTNVQKLYMAADKYELSSLKEQCSSYMLNYITAENAGEILAFADMIKDDHLKSCVQEYVVHYDEEVFKTAAWKTFIKSCPPLAAETMLLKYLKTNKF</sequence>
<name>A0AAV4NMJ1_CAEEX</name>
<dbReference type="CDD" id="cd18186">
    <property type="entry name" value="BTB_POZ_ZBTB_KLHL-like"/>
    <property type="match status" value="1"/>
</dbReference>
<gene>
    <name evidence="2" type="primary">spop</name>
    <name evidence="2" type="ORF">CEXT_391251</name>
</gene>